<dbReference type="Proteomes" id="UP000006044">
    <property type="component" value="Unassembled WGS sequence"/>
</dbReference>
<dbReference type="eggNOG" id="ENOG502Z7PX">
    <property type="taxonomic scope" value="Bacteria"/>
</dbReference>
<dbReference type="InterPro" id="IPR011050">
    <property type="entry name" value="Pectin_lyase_fold/virulence"/>
</dbReference>
<keyword evidence="1" id="KW-0732">Signal</keyword>
<evidence type="ECO:0000256" key="1">
    <source>
        <dbReference type="SAM" id="SignalP"/>
    </source>
</evidence>
<evidence type="ECO:0008006" key="4">
    <source>
        <dbReference type="Google" id="ProtNLM"/>
    </source>
</evidence>
<dbReference type="PATRIC" id="fig|742726.3.peg.2535"/>
<proteinExistence type="predicted"/>
<comment type="caution">
    <text evidence="2">The sequence shown here is derived from an EMBL/GenBank/DDBJ whole genome shotgun (WGS) entry which is preliminary data.</text>
</comment>
<dbReference type="GeneID" id="77849615"/>
<sequence>MKATTFALILLSILTGTCLTSCIDDDFTTNPSHVLAFSTDTVAFDTVFTTIGTSTRSFRIYNRNKKSLNISSIKLADAEHSGFHINVDGMSGDNFTNVEIRGKDSLYVFVEANIDPTNQGNPIFIVDSIVFVTNGVQQDVKLTAYGQDVIIKRGEIFTTDTHLTDERPYLIYDSLVVAPGATLQIEPGARLHFHHRASLLVQGKLQVEGSMEAPVQIRGDRLDRLFADLPYDNLGGQWGGIRFYPESFGNKISYAYVRGMTSGIVLDSCASEEPRLEIANSRIRNSSGNLITSAYSRLNCWNSELSDAGGAILSLTGGIADFTHCTIVNYYFYDIITSPIVNMSYCAPADTISGGPALLRARFNNSILYGNTSEIPSIDLTGSHVYFRSCLLRSNGEDDDNFINTVWNGQPFFKATGEEHYYYDYRIGSDKSDAIGKGNPDFAIFPLDKDMYGNLRSTSVDIGAYQYIPQEIPEE</sequence>
<evidence type="ECO:0000313" key="3">
    <source>
        <dbReference type="Proteomes" id="UP000006044"/>
    </source>
</evidence>
<accession>K0XEZ7</accession>
<keyword evidence="3" id="KW-1185">Reference proteome</keyword>
<dbReference type="OrthoDB" id="1111178at2"/>
<evidence type="ECO:0000313" key="2">
    <source>
        <dbReference type="EMBL" id="EJZ62510.1"/>
    </source>
</evidence>
<organism evidence="2 3">
    <name type="scientific">Barnesiella intestinihominis YIT 11860</name>
    <dbReference type="NCBI Taxonomy" id="742726"/>
    <lineage>
        <taxon>Bacteria</taxon>
        <taxon>Pseudomonadati</taxon>
        <taxon>Bacteroidota</taxon>
        <taxon>Bacteroidia</taxon>
        <taxon>Bacteroidales</taxon>
        <taxon>Barnesiellaceae</taxon>
        <taxon>Barnesiella</taxon>
    </lineage>
</organism>
<dbReference type="EMBL" id="ADLE01000016">
    <property type="protein sequence ID" value="EJZ62510.1"/>
    <property type="molecule type" value="Genomic_DNA"/>
</dbReference>
<reference evidence="2 3" key="1">
    <citation type="submission" date="2012-08" db="EMBL/GenBank/DDBJ databases">
        <title>The Genome Sequence of Barnesiella intestinihominis YIT 11860.</title>
        <authorList>
            <consortium name="The Broad Institute Genome Sequencing Platform"/>
            <person name="Earl A."/>
            <person name="Ward D."/>
            <person name="Feldgarden M."/>
            <person name="Gevers D."/>
            <person name="Morotomi M."/>
            <person name="Walker B."/>
            <person name="Young S.K."/>
            <person name="Zeng Q."/>
            <person name="Gargeya S."/>
            <person name="Fitzgerald M."/>
            <person name="Haas B."/>
            <person name="Abouelleil A."/>
            <person name="Alvarado L."/>
            <person name="Arachchi H.M."/>
            <person name="Berlin A.M."/>
            <person name="Chapman S.B."/>
            <person name="Goldberg J."/>
            <person name="Griggs A."/>
            <person name="Gujja S."/>
            <person name="Hansen M."/>
            <person name="Howarth C."/>
            <person name="Imamovic A."/>
            <person name="Larimer J."/>
            <person name="McCowen C."/>
            <person name="Montmayeur A."/>
            <person name="Murphy C."/>
            <person name="Neiman D."/>
            <person name="Pearson M."/>
            <person name="Priest M."/>
            <person name="Roberts A."/>
            <person name="Saif S."/>
            <person name="Shea T."/>
            <person name="Sisk P."/>
            <person name="Sykes S."/>
            <person name="Wortman J."/>
            <person name="Nusbaum C."/>
            <person name="Birren B."/>
        </authorList>
    </citation>
    <scope>NUCLEOTIDE SEQUENCE [LARGE SCALE GENOMIC DNA]</scope>
    <source>
        <strain evidence="2 3">YIT 11860</strain>
    </source>
</reference>
<dbReference type="AlphaFoldDB" id="K0XEZ7"/>
<gene>
    <name evidence="2" type="ORF">HMPREF9448_02425</name>
</gene>
<name>K0XEZ7_9BACT</name>
<dbReference type="RefSeq" id="WP_008862811.1">
    <property type="nucleotide sequence ID" value="NZ_JH815205.1"/>
</dbReference>
<dbReference type="HOGENOM" id="CLU_040643_0_0_10"/>
<feature type="signal peptide" evidence="1">
    <location>
        <begin position="1"/>
        <end position="23"/>
    </location>
</feature>
<dbReference type="SUPFAM" id="SSF51126">
    <property type="entry name" value="Pectin lyase-like"/>
    <property type="match status" value="1"/>
</dbReference>
<protein>
    <recommendedName>
        <fullName evidence="4">Right handed beta helix domain-containing protein</fullName>
    </recommendedName>
</protein>
<dbReference type="STRING" id="742726.HMPREF9448_02425"/>
<feature type="chain" id="PRO_5003844711" description="Right handed beta helix domain-containing protein" evidence="1">
    <location>
        <begin position="24"/>
        <end position="475"/>
    </location>
</feature>